<feature type="binding site" evidence="9">
    <location>
        <position position="78"/>
    </location>
    <ligand>
        <name>substrate</name>
    </ligand>
</feature>
<comment type="subcellular location">
    <subcellularLocation>
        <location evidence="9">Cytoplasm</location>
    </subcellularLocation>
</comment>
<feature type="binding site" evidence="9">
    <location>
        <position position="46"/>
    </location>
    <ligand>
        <name>substrate</name>
    </ligand>
</feature>
<dbReference type="GO" id="GO:0004595">
    <property type="term" value="F:pantetheine-phosphate adenylyltransferase activity"/>
    <property type="evidence" value="ECO:0007669"/>
    <property type="project" value="UniProtKB-UniRule"/>
</dbReference>
<dbReference type="HOGENOM" id="CLU_100149_0_1_6"/>
<evidence type="ECO:0000256" key="6">
    <source>
        <dbReference type="ARBA" id="ARBA00022842"/>
    </source>
</evidence>
<keyword evidence="7 9" id="KW-0173">Coenzyme A biosynthesis</keyword>
<comment type="cofactor">
    <cofactor evidence="9">
        <name>Mg(2+)</name>
        <dbReference type="ChEBI" id="CHEBI:18420"/>
    </cofactor>
</comment>
<dbReference type="UniPathway" id="UPA00241">
    <property type="reaction ID" value="UER00355"/>
</dbReference>
<dbReference type="RefSeq" id="WP_004870615.1">
    <property type="nucleotide sequence ID" value="NZ_CP005986.1"/>
</dbReference>
<evidence type="ECO:0000256" key="3">
    <source>
        <dbReference type="ARBA" id="ARBA00022695"/>
    </source>
</evidence>
<comment type="pathway">
    <text evidence="9">Cofactor biosynthesis; coenzyme A biosynthesis; CoA from (R)-pantothenate: step 4/5.</text>
</comment>
<evidence type="ECO:0000256" key="1">
    <source>
        <dbReference type="ARBA" id="ARBA00022490"/>
    </source>
</evidence>
<comment type="subunit">
    <text evidence="9">Homohexamer.</text>
</comment>
<comment type="catalytic activity">
    <reaction evidence="8 9">
        <text>(R)-4'-phosphopantetheine + ATP + H(+) = 3'-dephospho-CoA + diphosphate</text>
        <dbReference type="Rhea" id="RHEA:19801"/>
        <dbReference type="ChEBI" id="CHEBI:15378"/>
        <dbReference type="ChEBI" id="CHEBI:30616"/>
        <dbReference type="ChEBI" id="CHEBI:33019"/>
        <dbReference type="ChEBI" id="CHEBI:57328"/>
        <dbReference type="ChEBI" id="CHEBI:61723"/>
        <dbReference type="EC" id="2.7.7.3"/>
    </reaction>
</comment>
<feature type="binding site" evidence="9">
    <location>
        <begin position="14"/>
        <end position="15"/>
    </location>
    <ligand>
        <name>ATP</name>
        <dbReference type="ChEBI" id="CHEBI:30616"/>
    </ligand>
</feature>
<dbReference type="Gene3D" id="3.40.50.620">
    <property type="entry name" value="HUPs"/>
    <property type="match status" value="1"/>
</dbReference>
<comment type="function">
    <text evidence="9">Reversibly transfers an adenylyl group from ATP to 4'-phosphopantetheine, yielding dephospho-CoA (dPCoA) and pyrophosphate.</text>
</comment>
<feature type="binding site" evidence="9">
    <location>
        <position position="22"/>
    </location>
    <ligand>
        <name>ATP</name>
        <dbReference type="ChEBI" id="CHEBI:30616"/>
    </ligand>
</feature>
<keyword evidence="3 9" id="KW-0548">Nucleotidyltransferase</keyword>
<feature type="site" description="Transition state stabilizer" evidence="9">
    <location>
        <position position="22"/>
    </location>
</feature>
<dbReference type="Pfam" id="PF01467">
    <property type="entry name" value="CTP_transf_like"/>
    <property type="match status" value="1"/>
</dbReference>
<dbReference type="InterPro" id="IPR004821">
    <property type="entry name" value="Cyt_trans-like"/>
</dbReference>
<feature type="domain" description="Cytidyltransferase-like" evidence="10">
    <location>
        <begin position="10"/>
        <end position="138"/>
    </location>
</feature>
<dbReference type="Proteomes" id="UP000005522">
    <property type="component" value="Chromosome"/>
</dbReference>
<dbReference type="InterPro" id="IPR001980">
    <property type="entry name" value="PPAT"/>
</dbReference>
<evidence type="ECO:0000256" key="9">
    <source>
        <dbReference type="HAMAP-Rule" id="MF_00151"/>
    </source>
</evidence>
<organism evidence="11 12">
    <name type="scientific">Acidithiobacillus caldus (strain ATCC 51756 / DSM 8584 / KU)</name>
    <dbReference type="NCBI Taxonomy" id="637389"/>
    <lineage>
        <taxon>Bacteria</taxon>
        <taxon>Pseudomonadati</taxon>
        <taxon>Pseudomonadota</taxon>
        <taxon>Acidithiobacillia</taxon>
        <taxon>Acidithiobacillales</taxon>
        <taxon>Acidithiobacillaceae</taxon>
        <taxon>Acidithiobacillus</taxon>
    </lineage>
</organism>
<evidence type="ECO:0000259" key="10">
    <source>
        <dbReference type="Pfam" id="PF01467"/>
    </source>
</evidence>
<evidence type="ECO:0000256" key="4">
    <source>
        <dbReference type="ARBA" id="ARBA00022741"/>
    </source>
</evidence>
<dbReference type="PRINTS" id="PR01020">
    <property type="entry name" value="LPSBIOSNTHSS"/>
</dbReference>
<dbReference type="GO" id="GO:0005737">
    <property type="term" value="C:cytoplasm"/>
    <property type="evidence" value="ECO:0007669"/>
    <property type="project" value="UniProtKB-SubCell"/>
</dbReference>
<evidence type="ECO:0000256" key="2">
    <source>
        <dbReference type="ARBA" id="ARBA00022679"/>
    </source>
</evidence>
<evidence type="ECO:0000256" key="7">
    <source>
        <dbReference type="ARBA" id="ARBA00022993"/>
    </source>
</evidence>
<reference evidence="11 12" key="1">
    <citation type="journal article" date="2009" name="J. Bacteriol.">
        <title>Draft genome sequence of the extremely acidophilic bacterium Acidithiobacillus caldus ATCC 51756 reveals metabolic versatility in the genus Acidithiobacillus.</title>
        <authorList>
            <person name="Valdes J."/>
            <person name="Quatrini R."/>
            <person name="Hallberg K."/>
            <person name="Dopson M."/>
            <person name="Valenzuela P.D."/>
            <person name="Holmes D.S."/>
        </authorList>
    </citation>
    <scope>NUCLEOTIDE SEQUENCE [LARGE SCALE GENOMIC DNA]</scope>
    <source>
        <strain evidence="12">ATCC 51756 / DSM 8584 / KU</strain>
    </source>
</reference>
<feature type="binding site" evidence="9">
    <location>
        <position position="92"/>
    </location>
    <ligand>
        <name>substrate</name>
    </ligand>
</feature>
<dbReference type="CDD" id="cd02163">
    <property type="entry name" value="PPAT"/>
    <property type="match status" value="1"/>
</dbReference>
<keyword evidence="5 9" id="KW-0067">ATP-binding</keyword>
<proteinExistence type="inferred from homology"/>
<dbReference type="SUPFAM" id="SSF52374">
    <property type="entry name" value="Nucleotidylyl transferase"/>
    <property type="match status" value="1"/>
</dbReference>
<dbReference type="AlphaFoldDB" id="A0A059ZMZ9"/>
<dbReference type="EC" id="2.7.7.3" evidence="9"/>
<dbReference type="InterPro" id="IPR014729">
    <property type="entry name" value="Rossmann-like_a/b/a_fold"/>
</dbReference>
<dbReference type="GeneID" id="92930508"/>
<dbReference type="KEGG" id="acz:Acaty_c0497"/>
<keyword evidence="6 9" id="KW-0460">Magnesium</keyword>
<dbReference type="PANTHER" id="PTHR21342">
    <property type="entry name" value="PHOSPHOPANTETHEINE ADENYLYLTRANSFERASE"/>
    <property type="match status" value="1"/>
</dbReference>
<keyword evidence="4 9" id="KW-0547">Nucleotide-binding</keyword>
<dbReference type="GO" id="GO:0015937">
    <property type="term" value="P:coenzyme A biosynthetic process"/>
    <property type="evidence" value="ECO:0007669"/>
    <property type="project" value="UniProtKB-UniRule"/>
</dbReference>
<feature type="binding site" evidence="9">
    <location>
        <position position="14"/>
    </location>
    <ligand>
        <name>substrate</name>
    </ligand>
</feature>
<feature type="binding site" evidence="9">
    <location>
        <begin position="128"/>
        <end position="134"/>
    </location>
    <ligand>
        <name>ATP</name>
        <dbReference type="ChEBI" id="CHEBI:30616"/>
    </ligand>
</feature>
<gene>
    <name evidence="9" type="primary">coaD</name>
    <name evidence="11" type="ORF">Acaty_c0497</name>
</gene>
<feature type="binding site" evidence="9">
    <location>
        <position position="103"/>
    </location>
    <ligand>
        <name>ATP</name>
        <dbReference type="ChEBI" id="CHEBI:30616"/>
    </ligand>
</feature>
<dbReference type="HAMAP" id="MF_00151">
    <property type="entry name" value="PPAT_bact"/>
    <property type="match status" value="1"/>
</dbReference>
<evidence type="ECO:0000313" key="12">
    <source>
        <dbReference type="Proteomes" id="UP000005522"/>
    </source>
</evidence>
<comment type="similarity">
    <text evidence="9">Belongs to the bacterial CoaD family.</text>
</comment>
<dbReference type="eggNOG" id="COG0669">
    <property type="taxonomic scope" value="Bacteria"/>
</dbReference>
<dbReference type="EMBL" id="CP005986">
    <property type="protein sequence ID" value="AIA54384.1"/>
    <property type="molecule type" value="Genomic_DNA"/>
</dbReference>
<protein>
    <recommendedName>
        <fullName evidence="9">Phosphopantetheine adenylyltransferase</fullName>
        <ecNumber evidence="9">2.7.7.3</ecNumber>
    </recommendedName>
    <alternativeName>
        <fullName evidence="9">Dephospho-CoA pyrophosphorylase</fullName>
    </alternativeName>
    <alternativeName>
        <fullName evidence="9">Pantetheine-phosphate adenylyltransferase</fullName>
        <shortName evidence="9">PPAT</shortName>
    </alternativeName>
</protein>
<dbReference type="NCBIfam" id="TIGR00125">
    <property type="entry name" value="cyt_tran_rel"/>
    <property type="match status" value="1"/>
</dbReference>
<keyword evidence="2 9" id="KW-0808">Transferase</keyword>
<name>A0A059ZMZ9_ACICK</name>
<evidence type="ECO:0000256" key="5">
    <source>
        <dbReference type="ARBA" id="ARBA00022840"/>
    </source>
</evidence>
<evidence type="ECO:0000256" key="8">
    <source>
        <dbReference type="ARBA" id="ARBA00029346"/>
    </source>
</evidence>
<accession>A0A059ZMZ9</accession>
<dbReference type="NCBIfam" id="TIGR01510">
    <property type="entry name" value="coaD_prev_kdtB"/>
    <property type="match status" value="1"/>
</dbReference>
<sequence length="176" mass="19345">MSPCPNRRIIYPGTFDPVTLGHEDLARRAAALFDEVVVAVAAQTPKKTIFPLAERVALAEATLGRIDKVRVRAFDGLLVHLLAEEQTPILLRGLRAISDFEHEFQLASINRRMDAHIETLFLMTSDAYTFLSSSLVREISRLGGDVSAFVQAPVAAALQQRFAHGPQGLDHNGEKS</sequence>
<dbReference type="PANTHER" id="PTHR21342:SF1">
    <property type="entry name" value="PHOSPHOPANTETHEINE ADENYLYLTRANSFERASE"/>
    <property type="match status" value="1"/>
</dbReference>
<dbReference type="GO" id="GO:0005524">
    <property type="term" value="F:ATP binding"/>
    <property type="evidence" value="ECO:0007669"/>
    <property type="project" value="UniProtKB-KW"/>
</dbReference>
<keyword evidence="1 9" id="KW-0963">Cytoplasm</keyword>
<evidence type="ECO:0000313" key="11">
    <source>
        <dbReference type="EMBL" id="AIA54384.1"/>
    </source>
</evidence>
<feature type="binding site" evidence="9">
    <location>
        <begin position="93"/>
        <end position="95"/>
    </location>
    <ligand>
        <name>ATP</name>
        <dbReference type="ChEBI" id="CHEBI:30616"/>
    </ligand>
</feature>